<dbReference type="InterPro" id="IPR051468">
    <property type="entry name" value="Fungal_SecMetab_SDRs"/>
</dbReference>
<evidence type="ECO:0008006" key="6">
    <source>
        <dbReference type="Google" id="ProtNLM"/>
    </source>
</evidence>
<dbReference type="CDD" id="cd05325">
    <property type="entry name" value="carb_red_sniffer_like_SDR_c"/>
    <property type="match status" value="1"/>
</dbReference>
<dbReference type="PRINTS" id="PR00081">
    <property type="entry name" value="GDHRDH"/>
</dbReference>
<evidence type="ECO:0000256" key="3">
    <source>
        <dbReference type="ARBA" id="ARBA00023002"/>
    </source>
</evidence>
<dbReference type="InterPro" id="IPR002347">
    <property type="entry name" value="SDR_fam"/>
</dbReference>
<evidence type="ECO:0000256" key="2">
    <source>
        <dbReference type="ARBA" id="ARBA00022857"/>
    </source>
</evidence>
<comment type="similarity">
    <text evidence="1">Belongs to the short-chain dehydrogenases/reductases (SDR) family.</text>
</comment>
<dbReference type="Proteomes" id="UP001430848">
    <property type="component" value="Unassembled WGS sequence"/>
</dbReference>
<keyword evidence="5" id="KW-1185">Reference proteome</keyword>
<dbReference type="PANTHER" id="PTHR43544:SF7">
    <property type="entry name" value="NADB-LER2"/>
    <property type="match status" value="1"/>
</dbReference>
<name>A0ABR1P187_DIAER</name>
<proteinExistence type="inferred from homology"/>
<evidence type="ECO:0000313" key="5">
    <source>
        <dbReference type="Proteomes" id="UP001430848"/>
    </source>
</evidence>
<sequence>MATTRTYLVTGANRGLGKGLVAQLLQRSSTTVVATVRDPIHAAPALDELPKADGARFIVVKLDSRDASGAKTAIEQLRSEHNIDHLDVVIANAAINNHPGPVAEVSTETMEEHFKVNTVGPITLFQAVRPLLEASKTGHPVFVPVTSGLASIAGQDQLRVLPPAFSPYGATKAALNWFTRRIHFEEPWLISFVIHPGVVETDMMTSIPALVQNADLLGVITVEKSVSNMLNVIDSASPDIGGTFKSHDGVDLPW</sequence>
<dbReference type="PANTHER" id="PTHR43544">
    <property type="entry name" value="SHORT-CHAIN DEHYDROGENASE/REDUCTASE"/>
    <property type="match status" value="1"/>
</dbReference>
<dbReference type="InterPro" id="IPR036291">
    <property type="entry name" value="NAD(P)-bd_dom_sf"/>
</dbReference>
<dbReference type="Pfam" id="PF00106">
    <property type="entry name" value="adh_short"/>
    <property type="match status" value="1"/>
</dbReference>
<comment type="caution">
    <text evidence="4">The sequence shown here is derived from an EMBL/GenBank/DDBJ whole genome shotgun (WGS) entry which is preliminary data.</text>
</comment>
<organism evidence="4 5">
    <name type="scientific">Diaporthe eres</name>
    <name type="common">Phomopsis oblonga</name>
    <dbReference type="NCBI Taxonomy" id="83184"/>
    <lineage>
        <taxon>Eukaryota</taxon>
        <taxon>Fungi</taxon>
        <taxon>Dikarya</taxon>
        <taxon>Ascomycota</taxon>
        <taxon>Pezizomycotina</taxon>
        <taxon>Sordariomycetes</taxon>
        <taxon>Sordariomycetidae</taxon>
        <taxon>Diaporthales</taxon>
        <taxon>Diaporthaceae</taxon>
        <taxon>Diaporthe</taxon>
        <taxon>Diaporthe eres species complex</taxon>
    </lineage>
</organism>
<protein>
    <recommendedName>
        <fullName evidence="6">Aflatoxin biosynthesis ketoreductase nor-1</fullName>
    </recommendedName>
</protein>
<gene>
    <name evidence="4" type="ORF">SLS63_008858</name>
</gene>
<evidence type="ECO:0000313" key="4">
    <source>
        <dbReference type="EMBL" id="KAK7723446.1"/>
    </source>
</evidence>
<dbReference type="SUPFAM" id="SSF51735">
    <property type="entry name" value="NAD(P)-binding Rossmann-fold domains"/>
    <property type="match status" value="1"/>
</dbReference>
<dbReference type="EMBL" id="JAKNSF020000060">
    <property type="protein sequence ID" value="KAK7723446.1"/>
    <property type="molecule type" value="Genomic_DNA"/>
</dbReference>
<reference evidence="4 5" key="1">
    <citation type="submission" date="2024-02" db="EMBL/GenBank/DDBJ databases">
        <title>De novo assembly and annotation of 12 fungi associated with fruit tree decline syndrome in Ontario, Canada.</title>
        <authorList>
            <person name="Sulman M."/>
            <person name="Ellouze W."/>
            <person name="Ilyukhin E."/>
        </authorList>
    </citation>
    <scope>NUCLEOTIDE SEQUENCE [LARGE SCALE GENOMIC DNA]</scope>
    <source>
        <strain evidence="4 5">M169</strain>
    </source>
</reference>
<evidence type="ECO:0000256" key="1">
    <source>
        <dbReference type="ARBA" id="ARBA00006484"/>
    </source>
</evidence>
<keyword evidence="3" id="KW-0560">Oxidoreductase</keyword>
<keyword evidence="2" id="KW-0521">NADP</keyword>
<accession>A0ABR1P187</accession>
<dbReference type="Gene3D" id="3.40.50.720">
    <property type="entry name" value="NAD(P)-binding Rossmann-like Domain"/>
    <property type="match status" value="1"/>
</dbReference>